<dbReference type="OMA" id="TRISINA"/>
<evidence type="ECO:0000259" key="13">
    <source>
        <dbReference type="PROSITE" id="PS50011"/>
    </source>
</evidence>
<dbReference type="GO" id="GO:0005524">
    <property type="term" value="F:ATP binding"/>
    <property type="evidence" value="ECO:0007669"/>
    <property type="project" value="UniProtKB-UniRule"/>
</dbReference>
<evidence type="ECO:0000256" key="6">
    <source>
        <dbReference type="ARBA" id="ARBA00022741"/>
    </source>
</evidence>
<dbReference type="PaxDb" id="4097-A0A1S4C5Z4"/>
<protein>
    <recommendedName>
        <fullName evidence="3">non-specific serine/threonine protein kinase</fullName>
        <ecNumber evidence="3">2.7.11.1</ecNumber>
    </recommendedName>
</protein>
<feature type="domain" description="NAF" evidence="14">
    <location>
        <begin position="390"/>
        <end position="414"/>
    </location>
</feature>
<proteinExistence type="inferred from homology"/>
<dbReference type="Gene3D" id="3.30.310.80">
    <property type="entry name" value="Kinase associated domain 1, KA1"/>
    <property type="match status" value="1"/>
</dbReference>
<dbReference type="PANTHER" id="PTHR43895">
    <property type="entry name" value="CALCIUM/CALMODULIN-DEPENDENT PROTEIN KINASE KINASE-RELATED"/>
    <property type="match status" value="1"/>
</dbReference>
<dbReference type="InterPro" id="IPR008271">
    <property type="entry name" value="Ser/Thr_kinase_AS"/>
</dbReference>
<evidence type="ECO:0000256" key="1">
    <source>
        <dbReference type="ARBA" id="ARBA00001936"/>
    </source>
</evidence>
<dbReference type="SUPFAM" id="SSF56112">
    <property type="entry name" value="Protein kinase-like (PK-like)"/>
    <property type="match status" value="1"/>
</dbReference>
<evidence type="ECO:0000256" key="2">
    <source>
        <dbReference type="ARBA" id="ARBA00006234"/>
    </source>
</evidence>
<gene>
    <name evidence="16" type="primary">LOC107815522</name>
</gene>
<dbReference type="Proteomes" id="UP000790787">
    <property type="component" value="Chromosome 22"/>
</dbReference>
<comment type="catalytic activity">
    <reaction evidence="9">
        <text>L-threonyl-[protein] + ATP = O-phospho-L-threonyl-[protein] + ADP + H(+)</text>
        <dbReference type="Rhea" id="RHEA:46608"/>
        <dbReference type="Rhea" id="RHEA-COMP:11060"/>
        <dbReference type="Rhea" id="RHEA-COMP:11605"/>
        <dbReference type="ChEBI" id="CHEBI:15378"/>
        <dbReference type="ChEBI" id="CHEBI:30013"/>
        <dbReference type="ChEBI" id="CHEBI:30616"/>
        <dbReference type="ChEBI" id="CHEBI:61977"/>
        <dbReference type="ChEBI" id="CHEBI:456216"/>
        <dbReference type="EC" id="2.7.11.1"/>
    </reaction>
</comment>
<dbReference type="PROSITE" id="PS00108">
    <property type="entry name" value="PROTEIN_KINASE_ST"/>
    <property type="match status" value="1"/>
</dbReference>
<dbReference type="GO" id="GO:0004674">
    <property type="term" value="F:protein serine/threonine kinase activity"/>
    <property type="evidence" value="ECO:0000318"/>
    <property type="project" value="GO_Central"/>
</dbReference>
<comment type="catalytic activity">
    <reaction evidence="10">
        <text>L-seryl-[protein] + ATP = O-phospho-L-seryl-[protein] + ADP + H(+)</text>
        <dbReference type="Rhea" id="RHEA:17989"/>
        <dbReference type="Rhea" id="RHEA-COMP:9863"/>
        <dbReference type="Rhea" id="RHEA-COMP:11604"/>
        <dbReference type="ChEBI" id="CHEBI:15378"/>
        <dbReference type="ChEBI" id="CHEBI:29999"/>
        <dbReference type="ChEBI" id="CHEBI:30616"/>
        <dbReference type="ChEBI" id="CHEBI:83421"/>
        <dbReference type="ChEBI" id="CHEBI:456216"/>
        <dbReference type="EC" id="2.7.11.1"/>
    </reaction>
</comment>
<dbReference type="CDD" id="cd14003">
    <property type="entry name" value="STKc_AMPK-like"/>
    <property type="match status" value="1"/>
</dbReference>
<dbReference type="InterPro" id="IPR000719">
    <property type="entry name" value="Prot_kinase_dom"/>
</dbReference>
<dbReference type="RefSeq" id="XP_016496610.1">
    <property type="nucleotide sequence ID" value="XM_016641124.1"/>
</dbReference>
<dbReference type="GO" id="GO:0007165">
    <property type="term" value="P:signal transduction"/>
    <property type="evidence" value="ECO:0007669"/>
    <property type="project" value="InterPro"/>
</dbReference>
<sequence>MLLLLSTYSWLVRLLTLLKLKNKTKPKSPKAIIIQTLQQFPCLIQLSNQSPYKTCLLIFFLLPTLPLYSLLLPAGSIMATATPPSSASKIRRTNSADGGGSGSIILGKYQLNHLLGRGSFAKVYHARCLNDGTDVAIKVMNKNTTMNASLERIIIGEVSAMNRLNHHPNIIKLHEVMATKTKIYLVMELAPGGDLFSKLSRRGKFSYSTARFYFHQLVSALHFCHQNGVAHRDIKPQNILLDKEGQLKVSDFGLAALSEQFSNSLLQTACGTPAYAAPEVVYRKGYDGAKADAWSCGVILFSFLAGKLPFDDSSLTNLHLAKHRREFQFPDCVQKPAQSIINRLLNPNPNTRLSIEDLMKLPWFKKSAMKGEESNQKQFSQGIFEIKDCKKEGRMNAFDIISMSAGLDLSGLFEARLNKKEMRFTTTAQVGSIEEKVMKIGKEEGYRVERTKGGGIGLVKGRVALLVEIWEVAIELWLVEIKVVNGGVEFDESHWEVLKVGLKDIVVSWYDDGS</sequence>
<dbReference type="Pfam" id="PF00069">
    <property type="entry name" value="Pkinase"/>
    <property type="match status" value="1"/>
</dbReference>
<dbReference type="OrthoDB" id="193931at2759"/>
<dbReference type="InterPro" id="IPR017441">
    <property type="entry name" value="Protein_kinase_ATP_BS"/>
</dbReference>
<dbReference type="InterPro" id="IPR004041">
    <property type="entry name" value="NAF_dom"/>
</dbReference>
<evidence type="ECO:0000256" key="12">
    <source>
        <dbReference type="PROSITE-ProRule" id="PRU10141"/>
    </source>
</evidence>
<keyword evidence="6 12" id="KW-0547">Nucleotide-binding</keyword>
<dbReference type="GO" id="GO:0106310">
    <property type="term" value="F:protein serine kinase activity"/>
    <property type="evidence" value="ECO:0007669"/>
    <property type="project" value="RHEA"/>
</dbReference>
<keyword evidence="4" id="KW-0723">Serine/threonine-protein kinase</keyword>
<evidence type="ECO:0000313" key="15">
    <source>
        <dbReference type="Proteomes" id="UP000790787"/>
    </source>
</evidence>
<keyword evidence="8 12" id="KW-0067">ATP-binding</keyword>
<dbReference type="InterPro" id="IPR011009">
    <property type="entry name" value="Kinase-like_dom_sf"/>
</dbReference>
<dbReference type="PROSITE" id="PS50011">
    <property type="entry name" value="PROTEIN_KINASE_DOM"/>
    <property type="match status" value="1"/>
</dbReference>
<dbReference type="EC" id="2.7.11.1" evidence="3"/>
<dbReference type="SMART" id="SM00220">
    <property type="entry name" value="S_TKc"/>
    <property type="match status" value="1"/>
</dbReference>
<evidence type="ECO:0000256" key="10">
    <source>
        <dbReference type="ARBA" id="ARBA00048679"/>
    </source>
</evidence>
<comment type="cofactor">
    <cofactor evidence="1">
        <name>Mn(2+)</name>
        <dbReference type="ChEBI" id="CHEBI:29035"/>
    </cofactor>
</comment>
<evidence type="ECO:0000256" key="7">
    <source>
        <dbReference type="ARBA" id="ARBA00022777"/>
    </source>
</evidence>
<dbReference type="PROSITE" id="PS50816">
    <property type="entry name" value="NAF"/>
    <property type="match status" value="1"/>
</dbReference>
<evidence type="ECO:0000256" key="3">
    <source>
        <dbReference type="ARBA" id="ARBA00012513"/>
    </source>
</evidence>
<reference evidence="16" key="2">
    <citation type="submission" date="2025-08" db="UniProtKB">
        <authorList>
            <consortium name="RefSeq"/>
        </authorList>
    </citation>
    <scope>IDENTIFICATION</scope>
    <source>
        <tissue evidence="16">Leaf</tissue>
    </source>
</reference>
<dbReference type="RefSeq" id="XP_016496610.1">
    <property type="nucleotide sequence ID" value="XM_016641124.2"/>
</dbReference>
<evidence type="ECO:0000256" key="11">
    <source>
        <dbReference type="ARBA" id="ARBA00058225"/>
    </source>
</evidence>
<feature type="binding site" evidence="12">
    <location>
        <position position="138"/>
    </location>
    <ligand>
        <name>ATP</name>
        <dbReference type="ChEBI" id="CHEBI:30616"/>
    </ligand>
</feature>
<keyword evidence="7" id="KW-0418">Kinase</keyword>
<evidence type="ECO:0000256" key="5">
    <source>
        <dbReference type="ARBA" id="ARBA00022679"/>
    </source>
</evidence>
<dbReference type="FunFam" id="3.30.200.20:FF:000042">
    <property type="entry name" value="Aurora kinase A"/>
    <property type="match status" value="1"/>
</dbReference>
<dbReference type="STRING" id="4097.A0A1S4C5Z4"/>
<dbReference type="PANTHER" id="PTHR43895:SF33">
    <property type="entry name" value="PROTEIN KINASE DOMAIN-CONTAINING PROTEIN"/>
    <property type="match status" value="1"/>
</dbReference>
<evidence type="ECO:0000259" key="14">
    <source>
        <dbReference type="PROSITE" id="PS50816"/>
    </source>
</evidence>
<dbReference type="KEGG" id="nta:107815522"/>
<dbReference type="GeneID" id="107815522"/>
<comment type="similarity">
    <text evidence="2">Belongs to the protein kinase superfamily. CAMK Ser/Thr protein kinase family. SNF1 subfamily.</text>
</comment>
<dbReference type="InterPro" id="IPR018451">
    <property type="entry name" value="NAF/FISL_domain"/>
</dbReference>
<evidence type="ECO:0000256" key="9">
    <source>
        <dbReference type="ARBA" id="ARBA00047899"/>
    </source>
</evidence>
<accession>A0A1S4C5Z4</accession>
<dbReference type="Gene3D" id="3.30.200.20">
    <property type="entry name" value="Phosphorylase Kinase, domain 1"/>
    <property type="match status" value="1"/>
</dbReference>
<evidence type="ECO:0000256" key="4">
    <source>
        <dbReference type="ARBA" id="ARBA00022527"/>
    </source>
</evidence>
<feature type="domain" description="Protein kinase" evidence="13">
    <location>
        <begin position="109"/>
        <end position="364"/>
    </location>
</feature>
<evidence type="ECO:0000313" key="16">
    <source>
        <dbReference type="RefSeq" id="XP_016496610.1"/>
    </source>
</evidence>
<dbReference type="SMR" id="A0A1S4C5Z4"/>
<dbReference type="CDD" id="cd12195">
    <property type="entry name" value="CIPK_C"/>
    <property type="match status" value="1"/>
</dbReference>
<dbReference type="PROSITE" id="PS00107">
    <property type="entry name" value="PROTEIN_KINASE_ATP"/>
    <property type="match status" value="1"/>
</dbReference>
<dbReference type="AlphaFoldDB" id="A0A1S4C5Z4"/>
<keyword evidence="5" id="KW-0808">Transferase</keyword>
<name>A0A1S4C5Z4_TOBAC</name>
<dbReference type="Pfam" id="PF03822">
    <property type="entry name" value="NAF"/>
    <property type="match status" value="1"/>
</dbReference>
<dbReference type="Gene3D" id="1.10.510.10">
    <property type="entry name" value="Transferase(Phosphotransferase) domain 1"/>
    <property type="match status" value="1"/>
</dbReference>
<comment type="function">
    <text evidence="11">CIPK serine-threonine protein kinases interact with CBL proteins. Binding of a CBL protein to the regulatory NAF domain of CIPK protein lead to the activation of the kinase in a calcium-dependent manner.</text>
</comment>
<keyword evidence="15" id="KW-1185">Reference proteome</keyword>
<reference evidence="15" key="1">
    <citation type="journal article" date="2014" name="Nat. Commun.">
        <title>The tobacco genome sequence and its comparison with those of tomato and potato.</title>
        <authorList>
            <person name="Sierro N."/>
            <person name="Battey J.N."/>
            <person name="Ouadi S."/>
            <person name="Bakaher N."/>
            <person name="Bovet L."/>
            <person name="Willig A."/>
            <person name="Goepfert S."/>
            <person name="Peitsch M.C."/>
            <person name="Ivanov N.V."/>
        </authorList>
    </citation>
    <scope>NUCLEOTIDE SEQUENCE [LARGE SCALE GENOMIC DNA]</scope>
</reference>
<dbReference type="FunFam" id="1.10.510.10:FF:000571">
    <property type="entry name" value="Maternal embryonic leucine zipper kinase"/>
    <property type="match status" value="1"/>
</dbReference>
<evidence type="ECO:0000256" key="8">
    <source>
        <dbReference type="ARBA" id="ARBA00022840"/>
    </source>
</evidence>
<organism evidence="15 16">
    <name type="scientific">Nicotiana tabacum</name>
    <name type="common">Common tobacco</name>
    <dbReference type="NCBI Taxonomy" id="4097"/>
    <lineage>
        <taxon>Eukaryota</taxon>
        <taxon>Viridiplantae</taxon>
        <taxon>Streptophyta</taxon>
        <taxon>Embryophyta</taxon>
        <taxon>Tracheophyta</taxon>
        <taxon>Spermatophyta</taxon>
        <taxon>Magnoliopsida</taxon>
        <taxon>eudicotyledons</taxon>
        <taxon>Gunneridae</taxon>
        <taxon>Pentapetalae</taxon>
        <taxon>asterids</taxon>
        <taxon>lamiids</taxon>
        <taxon>Solanales</taxon>
        <taxon>Solanaceae</taxon>
        <taxon>Nicotianoideae</taxon>
        <taxon>Nicotianeae</taxon>
        <taxon>Nicotiana</taxon>
    </lineage>
</organism>